<proteinExistence type="predicted"/>
<dbReference type="EMBL" id="BONU01000013">
    <property type="protein sequence ID" value="GIG73916.1"/>
    <property type="molecule type" value="Genomic_DNA"/>
</dbReference>
<gene>
    <name evidence="1" type="ORF">Pfl04_23200</name>
</gene>
<dbReference type="Proteomes" id="UP000653674">
    <property type="component" value="Unassembled WGS sequence"/>
</dbReference>
<name>A0A8J3PNG8_9ACTN</name>
<evidence type="ECO:0000313" key="2">
    <source>
        <dbReference type="Proteomes" id="UP000653674"/>
    </source>
</evidence>
<sequence>MAGVTEAAEYLQRYLAAREPRLRWLADLAAGTGGPAPEQLDFSRQSLVPLWEWAMKQFRLRDEDKVVDPTRVPMWYGRSPAPAAYWWSDETLDLIDAVIYYFGECLRRAVPGARWEVGHAPYRNWVNENQPVLTGFTSPFNPFLPIPNIVGRVYYLLRPDEPRPNGIEIPPATAHDLRDQFDNEMRKVASP</sequence>
<accession>A0A8J3PNG8</accession>
<organism evidence="1 2">
    <name type="scientific">Planosporangium flavigriseum</name>
    <dbReference type="NCBI Taxonomy" id="373681"/>
    <lineage>
        <taxon>Bacteria</taxon>
        <taxon>Bacillati</taxon>
        <taxon>Actinomycetota</taxon>
        <taxon>Actinomycetes</taxon>
        <taxon>Micromonosporales</taxon>
        <taxon>Micromonosporaceae</taxon>
        <taxon>Planosporangium</taxon>
    </lineage>
</organism>
<reference evidence="1" key="1">
    <citation type="submission" date="2021-01" db="EMBL/GenBank/DDBJ databases">
        <title>Whole genome shotgun sequence of Planosporangium flavigriseum NBRC 105377.</title>
        <authorList>
            <person name="Komaki H."/>
            <person name="Tamura T."/>
        </authorList>
    </citation>
    <scope>NUCLEOTIDE SEQUENCE</scope>
    <source>
        <strain evidence="1">NBRC 105377</strain>
    </source>
</reference>
<protein>
    <submittedName>
        <fullName evidence="1">Uncharacterized protein</fullName>
    </submittedName>
</protein>
<keyword evidence="2" id="KW-1185">Reference proteome</keyword>
<dbReference type="AlphaFoldDB" id="A0A8J3PNG8"/>
<evidence type="ECO:0000313" key="1">
    <source>
        <dbReference type="EMBL" id="GIG73916.1"/>
    </source>
</evidence>
<comment type="caution">
    <text evidence="1">The sequence shown here is derived from an EMBL/GenBank/DDBJ whole genome shotgun (WGS) entry which is preliminary data.</text>
</comment>